<dbReference type="PANTHER" id="PTHR28630:SF3">
    <property type="entry name" value="PEROXIREDOXIN-LIKE 2C"/>
    <property type="match status" value="1"/>
</dbReference>
<accession>A0ABY8U6I5</accession>
<evidence type="ECO:0000313" key="1">
    <source>
        <dbReference type="EMBL" id="WIA16820.1"/>
    </source>
</evidence>
<dbReference type="PANTHER" id="PTHR28630">
    <property type="match status" value="1"/>
</dbReference>
<dbReference type="Pfam" id="PF13911">
    <property type="entry name" value="AhpC-TSA_2"/>
    <property type="match status" value="1"/>
</dbReference>
<evidence type="ECO:0000313" key="2">
    <source>
        <dbReference type="Proteomes" id="UP001244341"/>
    </source>
</evidence>
<keyword evidence="2" id="KW-1185">Reference proteome</keyword>
<proteinExistence type="predicted"/>
<dbReference type="EMBL" id="CP126215">
    <property type="protein sequence ID" value="WIA16820.1"/>
    <property type="molecule type" value="Genomic_DNA"/>
</dbReference>
<sequence>MSTSCVNPHPPMELGIQLRRDVKPGLDEAGVKLFLVSIGTWERSGQFADVTGFPRDCLLADPGSVTYEALGLVKGLQQTFLAKETAFSFLGRLRRPGGMADLKDVMGRWKPWVPPKQDQALQQGGMFVFDGPRCVFSHFDQATGAHADLAGVLGLAQQLGGSLAASAATASMDCGCEEPAQQQQ</sequence>
<organism evidence="1 2">
    <name type="scientific">Tetradesmus obliquus</name>
    <name type="common">Green alga</name>
    <name type="synonym">Acutodesmus obliquus</name>
    <dbReference type="NCBI Taxonomy" id="3088"/>
    <lineage>
        <taxon>Eukaryota</taxon>
        <taxon>Viridiplantae</taxon>
        <taxon>Chlorophyta</taxon>
        <taxon>core chlorophytes</taxon>
        <taxon>Chlorophyceae</taxon>
        <taxon>CS clade</taxon>
        <taxon>Sphaeropleales</taxon>
        <taxon>Scenedesmaceae</taxon>
        <taxon>Tetradesmus</taxon>
    </lineage>
</organism>
<dbReference type="InterPro" id="IPR032801">
    <property type="entry name" value="PXL2A/B/C"/>
</dbReference>
<dbReference type="Proteomes" id="UP001244341">
    <property type="component" value="Chromosome 8b"/>
</dbReference>
<protein>
    <recommendedName>
        <fullName evidence="3">Alkyl hydroperoxide reductase subunit C/ Thiol specific antioxidant domain-containing protein</fullName>
    </recommendedName>
</protein>
<gene>
    <name evidence="1" type="ORF">OEZ85_013758</name>
</gene>
<evidence type="ECO:0008006" key="3">
    <source>
        <dbReference type="Google" id="ProtNLM"/>
    </source>
</evidence>
<reference evidence="1 2" key="1">
    <citation type="submission" date="2023-05" db="EMBL/GenBank/DDBJ databases">
        <title>A 100% complete, gapless, phased diploid assembly of the Scenedesmus obliquus UTEX 3031 genome.</title>
        <authorList>
            <person name="Biondi T.C."/>
            <person name="Hanschen E.R."/>
            <person name="Kwon T."/>
            <person name="Eng W."/>
            <person name="Kruse C.P.S."/>
            <person name="Koehler S.I."/>
            <person name="Kunde Y."/>
            <person name="Gleasner C.D."/>
            <person name="You Mak K.T."/>
            <person name="Polle J."/>
            <person name="Hovde B.T."/>
            <person name="Starkenburg S.R."/>
        </authorList>
    </citation>
    <scope>NUCLEOTIDE SEQUENCE [LARGE SCALE GENOMIC DNA]</scope>
    <source>
        <strain evidence="1 2">DOE0152z</strain>
    </source>
</reference>
<name>A0ABY8U6I5_TETOB</name>